<reference evidence="1" key="1">
    <citation type="submission" date="2019-12" db="EMBL/GenBank/DDBJ databases">
        <authorList>
            <person name="zhang j."/>
            <person name="sun C.M."/>
        </authorList>
    </citation>
    <scope>NUCLEOTIDE SEQUENCE</scope>
    <source>
        <strain evidence="1">NS-1</strain>
    </source>
</reference>
<evidence type="ECO:0008006" key="3">
    <source>
        <dbReference type="Google" id="ProtNLM"/>
    </source>
</evidence>
<name>A0A8A7KA73_9FIRM</name>
<dbReference type="EMBL" id="CP046640">
    <property type="protein sequence ID" value="QTL98666.1"/>
    <property type="molecule type" value="Genomic_DNA"/>
</dbReference>
<keyword evidence="2" id="KW-1185">Reference proteome</keyword>
<proteinExistence type="predicted"/>
<evidence type="ECO:0000313" key="1">
    <source>
        <dbReference type="EMBL" id="QTL98666.1"/>
    </source>
</evidence>
<accession>A0A8A7KA73</accession>
<dbReference type="Proteomes" id="UP000665020">
    <property type="component" value="Chromosome"/>
</dbReference>
<evidence type="ECO:0000313" key="2">
    <source>
        <dbReference type="Proteomes" id="UP000665020"/>
    </source>
</evidence>
<organism evidence="1 2">
    <name type="scientific">Iocasia fonsfrigidae</name>
    <dbReference type="NCBI Taxonomy" id="2682810"/>
    <lineage>
        <taxon>Bacteria</taxon>
        <taxon>Bacillati</taxon>
        <taxon>Bacillota</taxon>
        <taxon>Clostridia</taxon>
        <taxon>Halanaerobiales</taxon>
        <taxon>Halanaerobiaceae</taxon>
        <taxon>Iocasia</taxon>
    </lineage>
</organism>
<dbReference type="RefSeq" id="WP_230867071.1">
    <property type="nucleotide sequence ID" value="NZ_CP046640.1"/>
</dbReference>
<gene>
    <name evidence="1" type="ORF">GM661_12180</name>
</gene>
<sequence>MKEIIQSKLDRMSDLQQRRILKNMMLDVFKGIIDYQEDVNQEIENRLFNEIQDRDDNFTIYNTIVKREKLDIVSDCLFPMKEEDYEEEQYDKKEILEKIRNNEPVKITKIYLKKSYPELIKMEREKHKFKGLIISEDKEIPIDIVLQHNEEYIAIEEEMYKIFMQNAVRWTTINNPYIRKFYDVVIAGCQEDMGELNEFEEIVFDLAELEEDKCVGYVPVWNIKKTTIKGEGFPLPTKDKVNYEHVIPYKNLGYENGYLLAPNQNMISLRKNKDGIIITSNESNSIVWELFAVLQENNSLINDQYEFSLLSNKKKKSFVDSFFNKGDKVIRSYSELNRMLKSFEVTNDLQIKGINILDDLSALEKDISYDFNSYIVDEIRADKFRKVLVIEFEAMELDYLKNDLISFITSEIQQYFPEYICKGVID</sequence>
<dbReference type="AlphaFoldDB" id="A0A8A7KA73"/>
<protein>
    <recommendedName>
        <fullName evidence="3">Normocyte-binding protein</fullName>
    </recommendedName>
</protein>
<dbReference type="KEGG" id="ifn:GM661_12180"/>